<gene>
    <name evidence="2" type="ORF">EBF16_10175</name>
</gene>
<dbReference type="Proteomes" id="UP000280708">
    <property type="component" value="Chromosome"/>
</dbReference>
<reference evidence="2 3" key="1">
    <citation type="submission" date="2018-10" db="EMBL/GenBank/DDBJ databases">
        <title>Characterization and genome analysis of a novel bacterium Sphingobium yanoikuyae SJTF8 capable of degrading PAHs.</title>
        <authorList>
            <person name="Yin C."/>
            <person name="Xiong W."/>
            <person name="Liang R."/>
        </authorList>
    </citation>
    <scope>NUCLEOTIDE SEQUENCE [LARGE SCALE GENOMIC DNA]</scope>
    <source>
        <strain evidence="2 3">SJTF8</strain>
    </source>
</reference>
<organism evidence="2 3">
    <name type="scientific">Sphingobium yanoikuyae</name>
    <name type="common">Sphingomonas yanoikuyae</name>
    <dbReference type="NCBI Taxonomy" id="13690"/>
    <lineage>
        <taxon>Bacteria</taxon>
        <taxon>Pseudomonadati</taxon>
        <taxon>Pseudomonadota</taxon>
        <taxon>Alphaproteobacteria</taxon>
        <taxon>Sphingomonadales</taxon>
        <taxon>Sphingomonadaceae</taxon>
        <taxon>Sphingobium</taxon>
    </lineage>
</organism>
<feature type="transmembrane region" description="Helical" evidence="1">
    <location>
        <begin position="47"/>
        <end position="75"/>
    </location>
</feature>
<dbReference type="EMBL" id="CP033230">
    <property type="protein sequence ID" value="AYO77225.1"/>
    <property type="molecule type" value="Genomic_DNA"/>
</dbReference>
<name>A0A3G2UQU8_SPHYA</name>
<dbReference type="AlphaFoldDB" id="A0A3G2UQU8"/>
<keyword evidence="1" id="KW-0812">Transmembrane</keyword>
<keyword evidence="1" id="KW-1133">Transmembrane helix</keyword>
<sequence>MFLYLALQFGIPFAVLAAGFFLYILYQMSRPEHDETLAQRALRRGGLIATVWLLGYGMTWSVISVGSAGMTWAMLTGLALPRRWLDVPPRVAMRRRLSARGGGGDVTVGRTYD</sequence>
<feature type="transmembrane region" description="Helical" evidence="1">
    <location>
        <begin position="6"/>
        <end position="26"/>
    </location>
</feature>
<proteinExistence type="predicted"/>
<keyword evidence="1" id="KW-0472">Membrane</keyword>
<evidence type="ECO:0000313" key="3">
    <source>
        <dbReference type="Proteomes" id="UP000280708"/>
    </source>
</evidence>
<protein>
    <submittedName>
        <fullName evidence="2">Uncharacterized protein</fullName>
    </submittedName>
</protein>
<evidence type="ECO:0000313" key="2">
    <source>
        <dbReference type="EMBL" id="AYO77225.1"/>
    </source>
</evidence>
<accession>A0A3G2UQU8</accession>
<evidence type="ECO:0000256" key="1">
    <source>
        <dbReference type="SAM" id="Phobius"/>
    </source>
</evidence>